<name>A0A7R8VRI7_TIMDO</name>
<feature type="compositionally biased region" description="Polar residues" evidence="1">
    <location>
        <begin position="101"/>
        <end position="112"/>
    </location>
</feature>
<gene>
    <name evidence="2" type="ORF">TDIB3V08_LOCUS9674</name>
</gene>
<evidence type="ECO:0000256" key="1">
    <source>
        <dbReference type="SAM" id="MobiDB-lite"/>
    </source>
</evidence>
<sequence>MRRQAEKAEWSLVSRSLHSERVQSSWPHGTLARDTRIKGSQTHTMSDVVDGQYPNPMWRGLAAADPKFAFRGCPCSSTSTKLDGPDPGSQTTRRVQRLDDTSSSSQLGNTLDTMSFGRTEESILYLHGTKLRLREQTTANISFPQPIVISKQFLLQYHQGIGKVELEEVNPHLRGGKVENHLGKTTPNSPDRDSNLDLPVLSSRAQHDKRVSQLRHLGGLDYTRELATLALCFNSLIITRLVALLAVQFECMCARSRHNHGVQLVYPVYVTMSSIFATKKMVKHKIVIKDDNVSQTFLKLSQYAVSSKAQIHPKGQDFDDLKMILKNNLEND</sequence>
<dbReference type="EMBL" id="OA570706">
    <property type="protein sequence ID" value="CAD7203505.1"/>
    <property type="molecule type" value="Genomic_DNA"/>
</dbReference>
<reference evidence="2" key="1">
    <citation type="submission" date="2020-11" db="EMBL/GenBank/DDBJ databases">
        <authorList>
            <person name="Tran Van P."/>
        </authorList>
    </citation>
    <scope>NUCLEOTIDE SEQUENCE</scope>
</reference>
<accession>A0A7R8VRI7</accession>
<feature type="region of interest" description="Disordered" evidence="1">
    <location>
        <begin position="77"/>
        <end position="112"/>
    </location>
</feature>
<feature type="region of interest" description="Disordered" evidence="1">
    <location>
        <begin position="175"/>
        <end position="198"/>
    </location>
</feature>
<protein>
    <submittedName>
        <fullName evidence="2">Uncharacterized protein</fullName>
    </submittedName>
</protein>
<organism evidence="2">
    <name type="scientific">Timema douglasi</name>
    <name type="common">Walking stick</name>
    <dbReference type="NCBI Taxonomy" id="61478"/>
    <lineage>
        <taxon>Eukaryota</taxon>
        <taxon>Metazoa</taxon>
        <taxon>Ecdysozoa</taxon>
        <taxon>Arthropoda</taxon>
        <taxon>Hexapoda</taxon>
        <taxon>Insecta</taxon>
        <taxon>Pterygota</taxon>
        <taxon>Neoptera</taxon>
        <taxon>Polyneoptera</taxon>
        <taxon>Phasmatodea</taxon>
        <taxon>Timematodea</taxon>
        <taxon>Timematoidea</taxon>
        <taxon>Timematidae</taxon>
        <taxon>Timema</taxon>
    </lineage>
</organism>
<dbReference type="AlphaFoldDB" id="A0A7R8VRI7"/>
<proteinExistence type="predicted"/>
<evidence type="ECO:0000313" key="2">
    <source>
        <dbReference type="EMBL" id="CAD7203505.1"/>
    </source>
</evidence>